<dbReference type="SUPFAM" id="SSF53335">
    <property type="entry name" value="S-adenosyl-L-methionine-dependent methyltransferases"/>
    <property type="match status" value="1"/>
</dbReference>
<dbReference type="STRING" id="644284.Arch_0425"/>
<dbReference type="eggNOG" id="COG2226">
    <property type="taxonomic scope" value="Bacteria"/>
</dbReference>
<dbReference type="EMBL" id="CP002045">
    <property type="protein sequence ID" value="ADH92179.1"/>
    <property type="molecule type" value="Genomic_DNA"/>
</dbReference>
<evidence type="ECO:0000259" key="4">
    <source>
        <dbReference type="Pfam" id="PF08241"/>
    </source>
</evidence>
<dbReference type="OrthoDB" id="9797252at2"/>
<sequence length="251" mass="28139">MTSLANPFHNAGTSAATYVDVRPGYSRTLLEPLFDDVDGAPCVADIGAGTGKLTTMLPEIVGLKGSVWAIEPSPDMREQLTNRILDIVRIIDATGEHTTLPDNSCDVVFYAQSWHWVDPRAASAEAARILKPGGKLVILFNQMDVSIPWVKRLTRIMRSGDVHRVTDTPVVVEKFSTPQLTVNVWQDHLTPRNVCKLGTTRSSWITSTPANQERMQANLRWYLHEKLGYEEHHTVEIPYVTYMWVATLPKM</sequence>
<dbReference type="Pfam" id="PF08241">
    <property type="entry name" value="Methyltransf_11"/>
    <property type="match status" value="1"/>
</dbReference>
<comment type="similarity">
    <text evidence="1">Belongs to the methyltransferase superfamily.</text>
</comment>
<name>D7BMN0_ARCHD</name>
<dbReference type="InterPro" id="IPR051052">
    <property type="entry name" value="Diverse_substrate_MTase"/>
</dbReference>
<keyword evidence="3" id="KW-0808">Transferase</keyword>
<dbReference type="PANTHER" id="PTHR44942:SF4">
    <property type="entry name" value="METHYLTRANSFERASE TYPE 11 DOMAIN-CONTAINING PROTEIN"/>
    <property type="match status" value="1"/>
</dbReference>
<dbReference type="RefSeq" id="WP_013169677.1">
    <property type="nucleotide sequence ID" value="NC_014218.1"/>
</dbReference>
<dbReference type="PANTHER" id="PTHR44942">
    <property type="entry name" value="METHYLTRANSF_11 DOMAIN-CONTAINING PROTEIN"/>
    <property type="match status" value="1"/>
</dbReference>
<reference evidence="5 6" key="1">
    <citation type="journal article" date="2010" name="Stand. Genomic Sci.">
        <title>Complete genome sequence of Arcanobacterium haemolyticum type strain (11018).</title>
        <authorList>
            <person name="Yasawong M."/>
            <person name="Teshima H."/>
            <person name="Lapidus A."/>
            <person name="Nolan M."/>
            <person name="Lucas S."/>
            <person name="Glavina Del Rio T."/>
            <person name="Tice H."/>
            <person name="Cheng J."/>
            <person name="Bruce D."/>
            <person name="Detter C."/>
            <person name="Tapia R."/>
            <person name="Han C."/>
            <person name="Goodwin L."/>
            <person name="Pitluck S."/>
            <person name="Liolios K."/>
            <person name="Ivanova N."/>
            <person name="Mavromatis K."/>
            <person name="Mikhailova N."/>
            <person name="Pati A."/>
            <person name="Chen A."/>
            <person name="Palaniappan K."/>
            <person name="Land M."/>
            <person name="Hauser L."/>
            <person name="Chang Y."/>
            <person name="Jeffries C."/>
            <person name="Rohde M."/>
            <person name="Sikorski J."/>
            <person name="Pukall R."/>
            <person name="Goker M."/>
            <person name="Woyke T."/>
            <person name="Bristow J."/>
            <person name="Eisen J."/>
            <person name="Markowitz V."/>
            <person name="Hugenholtz P."/>
            <person name="Kyrpides N."/>
            <person name="Klenk H."/>
        </authorList>
    </citation>
    <scope>NUCLEOTIDE SEQUENCE [LARGE SCALE GENOMIC DNA]</scope>
    <source>
        <strain evidence="6">ATCC 9345 / DSM 20595 / CCUG 17215 / LMG 16163 / NBRC 15585 / NCTC 8452 / 11018</strain>
    </source>
</reference>
<dbReference type="GO" id="GO:0032259">
    <property type="term" value="P:methylation"/>
    <property type="evidence" value="ECO:0007669"/>
    <property type="project" value="UniProtKB-KW"/>
</dbReference>
<keyword evidence="2 5" id="KW-0489">Methyltransferase</keyword>
<dbReference type="GO" id="GO:0008757">
    <property type="term" value="F:S-adenosylmethionine-dependent methyltransferase activity"/>
    <property type="evidence" value="ECO:0007669"/>
    <property type="project" value="InterPro"/>
</dbReference>
<accession>D7BMN0</accession>
<feature type="domain" description="Methyltransferase type 11" evidence="4">
    <location>
        <begin position="45"/>
        <end position="138"/>
    </location>
</feature>
<gene>
    <name evidence="5" type="ordered locus">Arch_0425</name>
</gene>
<dbReference type="Gene3D" id="3.40.50.150">
    <property type="entry name" value="Vaccinia Virus protein VP39"/>
    <property type="match status" value="1"/>
</dbReference>
<dbReference type="InterPro" id="IPR013216">
    <property type="entry name" value="Methyltransf_11"/>
</dbReference>
<organism evidence="5 6">
    <name type="scientific">Arcanobacterium haemolyticum (strain ATCC 9345 / DSM 20595 / CCM 5947 / CCUG 17215 / LMG 16163 / NBRC 15585 / NCTC 8452 / 11018)</name>
    <dbReference type="NCBI Taxonomy" id="644284"/>
    <lineage>
        <taxon>Bacteria</taxon>
        <taxon>Bacillati</taxon>
        <taxon>Actinomycetota</taxon>
        <taxon>Actinomycetes</taxon>
        <taxon>Actinomycetales</taxon>
        <taxon>Actinomycetaceae</taxon>
        <taxon>Arcanobacterium</taxon>
    </lineage>
</organism>
<proteinExistence type="inferred from homology"/>
<dbReference type="Proteomes" id="UP000000376">
    <property type="component" value="Chromosome"/>
</dbReference>
<evidence type="ECO:0000256" key="1">
    <source>
        <dbReference type="ARBA" id="ARBA00008361"/>
    </source>
</evidence>
<dbReference type="CDD" id="cd02440">
    <property type="entry name" value="AdoMet_MTases"/>
    <property type="match status" value="1"/>
</dbReference>
<dbReference type="KEGG" id="ahe:Arch_0425"/>
<evidence type="ECO:0000256" key="3">
    <source>
        <dbReference type="ARBA" id="ARBA00022679"/>
    </source>
</evidence>
<evidence type="ECO:0000256" key="2">
    <source>
        <dbReference type="ARBA" id="ARBA00022603"/>
    </source>
</evidence>
<dbReference type="InterPro" id="IPR029063">
    <property type="entry name" value="SAM-dependent_MTases_sf"/>
</dbReference>
<keyword evidence="6" id="KW-1185">Reference proteome</keyword>
<dbReference type="AlphaFoldDB" id="D7BMN0"/>
<dbReference type="HOGENOM" id="CLU_049344_3_0_11"/>
<protein>
    <submittedName>
        <fullName evidence="5">Methyltransferase type 11</fullName>
    </submittedName>
</protein>
<evidence type="ECO:0000313" key="5">
    <source>
        <dbReference type="EMBL" id="ADH92179.1"/>
    </source>
</evidence>
<evidence type="ECO:0000313" key="6">
    <source>
        <dbReference type="Proteomes" id="UP000000376"/>
    </source>
</evidence>